<dbReference type="InterPro" id="IPR011991">
    <property type="entry name" value="ArsR-like_HTH"/>
</dbReference>
<keyword evidence="2" id="KW-0238">DNA-binding</keyword>
<evidence type="ECO:0000313" key="8">
    <source>
        <dbReference type="Proteomes" id="UP000051562"/>
    </source>
</evidence>
<dbReference type="Pfam" id="PF09339">
    <property type="entry name" value="HTH_IclR"/>
    <property type="match status" value="1"/>
</dbReference>
<dbReference type="Proteomes" id="UP000190130">
    <property type="component" value="Unassembled WGS sequence"/>
</dbReference>
<dbReference type="PROSITE" id="PS51077">
    <property type="entry name" value="HTH_ICLR"/>
    <property type="match status" value="1"/>
</dbReference>
<evidence type="ECO:0000259" key="4">
    <source>
        <dbReference type="PROSITE" id="PS51077"/>
    </source>
</evidence>
<dbReference type="PANTHER" id="PTHR30136:SF35">
    <property type="entry name" value="HTH-TYPE TRANSCRIPTIONAL REGULATOR RV1719"/>
    <property type="match status" value="1"/>
</dbReference>
<dbReference type="PROSITE" id="PS51078">
    <property type="entry name" value="ICLR_ED"/>
    <property type="match status" value="1"/>
</dbReference>
<dbReference type="PANTHER" id="PTHR30136">
    <property type="entry name" value="HELIX-TURN-HELIX TRANSCRIPTIONAL REGULATOR, ICLR FAMILY"/>
    <property type="match status" value="1"/>
</dbReference>
<keyword evidence="1" id="KW-0805">Transcription regulation</keyword>
<evidence type="ECO:0000313" key="6">
    <source>
        <dbReference type="EMBL" id="KQK29603.1"/>
    </source>
</evidence>
<dbReference type="SUPFAM" id="SSF46785">
    <property type="entry name" value="Winged helix' DNA-binding domain"/>
    <property type="match status" value="1"/>
</dbReference>
<dbReference type="GO" id="GO:0003677">
    <property type="term" value="F:DNA binding"/>
    <property type="evidence" value="ECO:0007669"/>
    <property type="project" value="UniProtKB-KW"/>
</dbReference>
<evidence type="ECO:0000313" key="7">
    <source>
        <dbReference type="EMBL" id="SKB46497.1"/>
    </source>
</evidence>
<reference evidence="7 9" key="2">
    <citation type="submission" date="2017-02" db="EMBL/GenBank/DDBJ databases">
        <authorList>
            <person name="Peterson S.W."/>
        </authorList>
    </citation>
    <scope>NUCLEOTIDE SEQUENCE [LARGE SCALE GENOMIC DNA]</scope>
    <source>
        <strain evidence="7 9">DSM 9653</strain>
    </source>
</reference>
<evidence type="ECO:0000256" key="3">
    <source>
        <dbReference type="ARBA" id="ARBA00023163"/>
    </source>
</evidence>
<sequence>MSILSSAVDVLRCFSSTRHDVTVTDLVTLLGMPKSNASRLLRAMRDEGLLETVGDSKRYRPSLLLNQVGHLYRFAASLIDRSDAVVGRVSDQIGHTGYISVRRGNEIVGVTAHPGRHALRVVTAIGDRIPAFASSTGRALLARLSDDEVRTLYPTGFTAPSETAPQTMDELLARLARVRSAGFAESHDEAVRGVRAISVAVGDPATGDEVALCISFPAATVEPAERLGIIRSLAEGAAEIAALTQDKRFFPLNPSIAETAP</sequence>
<dbReference type="AlphaFoldDB" id="A0A0Q3KJ37"/>
<dbReference type="InterPro" id="IPR014757">
    <property type="entry name" value="Tscrpt_reg_IclR_C"/>
</dbReference>
<evidence type="ECO:0000256" key="1">
    <source>
        <dbReference type="ARBA" id="ARBA00023015"/>
    </source>
</evidence>
<dbReference type="Gene3D" id="1.10.10.10">
    <property type="entry name" value="Winged helix-like DNA-binding domain superfamily/Winged helix DNA-binding domain"/>
    <property type="match status" value="1"/>
</dbReference>
<evidence type="ECO:0000313" key="9">
    <source>
        <dbReference type="Proteomes" id="UP000190130"/>
    </source>
</evidence>
<dbReference type="EMBL" id="LMAR01000046">
    <property type="protein sequence ID" value="KQK29603.1"/>
    <property type="molecule type" value="Genomic_DNA"/>
</dbReference>
<dbReference type="Gene3D" id="3.30.450.40">
    <property type="match status" value="1"/>
</dbReference>
<dbReference type="InterPro" id="IPR036390">
    <property type="entry name" value="WH_DNA-bd_sf"/>
</dbReference>
<dbReference type="CDD" id="cd00090">
    <property type="entry name" value="HTH_ARSR"/>
    <property type="match status" value="1"/>
</dbReference>
<gene>
    <name evidence="6" type="ORF">ARD30_16660</name>
    <name evidence="7" type="ORF">SAMN05660750_00827</name>
</gene>
<dbReference type="Pfam" id="PF01614">
    <property type="entry name" value="IclR_C"/>
    <property type="match status" value="1"/>
</dbReference>
<proteinExistence type="predicted"/>
<name>A0A0Q3KJ37_9HYPH</name>
<dbReference type="SMART" id="SM00346">
    <property type="entry name" value="HTH_ICLR"/>
    <property type="match status" value="1"/>
</dbReference>
<reference evidence="6 8" key="1">
    <citation type="submission" date="2015-10" db="EMBL/GenBank/DDBJ databases">
        <title>Draft genome of Bosea thiooxidans.</title>
        <authorList>
            <person name="Wang X."/>
        </authorList>
    </citation>
    <scope>NUCLEOTIDE SEQUENCE [LARGE SCALE GENOMIC DNA]</scope>
    <source>
        <strain evidence="6 8">CGMCC 9174</strain>
    </source>
</reference>
<dbReference type="Proteomes" id="UP000051562">
    <property type="component" value="Unassembled WGS sequence"/>
</dbReference>
<protein>
    <submittedName>
        <fullName evidence="7">Transcriptional regulator, IclR family</fullName>
    </submittedName>
</protein>
<dbReference type="GO" id="GO:0045892">
    <property type="term" value="P:negative regulation of DNA-templated transcription"/>
    <property type="evidence" value="ECO:0007669"/>
    <property type="project" value="TreeGrafter"/>
</dbReference>
<feature type="domain" description="HTH iclR-type" evidence="4">
    <location>
        <begin position="1"/>
        <end position="63"/>
    </location>
</feature>
<organism evidence="6 8">
    <name type="scientific">Bosea thiooxidans</name>
    <dbReference type="NCBI Taxonomy" id="53254"/>
    <lineage>
        <taxon>Bacteria</taxon>
        <taxon>Pseudomonadati</taxon>
        <taxon>Pseudomonadota</taxon>
        <taxon>Alphaproteobacteria</taxon>
        <taxon>Hyphomicrobiales</taxon>
        <taxon>Boseaceae</taxon>
        <taxon>Bosea</taxon>
    </lineage>
</organism>
<keyword evidence="8" id="KW-1185">Reference proteome</keyword>
<dbReference type="RefSeq" id="WP_055729047.1">
    <property type="nucleotide sequence ID" value="NZ_FUYX01000002.1"/>
</dbReference>
<evidence type="ECO:0000259" key="5">
    <source>
        <dbReference type="PROSITE" id="PS51078"/>
    </source>
</evidence>
<dbReference type="GO" id="GO:0003700">
    <property type="term" value="F:DNA-binding transcription factor activity"/>
    <property type="evidence" value="ECO:0007669"/>
    <property type="project" value="TreeGrafter"/>
</dbReference>
<dbReference type="OrthoDB" id="9807558at2"/>
<dbReference type="InterPro" id="IPR036388">
    <property type="entry name" value="WH-like_DNA-bd_sf"/>
</dbReference>
<dbReference type="InterPro" id="IPR005471">
    <property type="entry name" value="Tscrpt_reg_IclR_N"/>
</dbReference>
<accession>A0A0Q3KJ37</accession>
<evidence type="ECO:0000256" key="2">
    <source>
        <dbReference type="ARBA" id="ARBA00023125"/>
    </source>
</evidence>
<dbReference type="EMBL" id="FUYX01000002">
    <property type="protein sequence ID" value="SKB46497.1"/>
    <property type="molecule type" value="Genomic_DNA"/>
</dbReference>
<dbReference type="InterPro" id="IPR050707">
    <property type="entry name" value="HTH_MetabolicPath_Reg"/>
</dbReference>
<keyword evidence="3" id="KW-0804">Transcription</keyword>
<dbReference type="InterPro" id="IPR029016">
    <property type="entry name" value="GAF-like_dom_sf"/>
</dbReference>
<dbReference type="STRING" id="53254.SAMN05660750_00827"/>
<feature type="domain" description="IclR-ED" evidence="5">
    <location>
        <begin position="64"/>
        <end position="246"/>
    </location>
</feature>
<dbReference type="SUPFAM" id="SSF55781">
    <property type="entry name" value="GAF domain-like"/>
    <property type="match status" value="1"/>
</dbReference>